<evidence type="ECO:0000313" key="11">
    <source>
        <dbReference type="EMBL" id="KAJ3053564.1"/>
    </source>
</evidence>
<evidence type="ECO:0000256" key="2">
    <source>
        <dbReference type="ARBA" id="ARBA00013184"/>
    </source>
</evidence>
<keyword evidence="6" id="KW-0805">Transcription regulation</keyword>
<sequence length="455" mass="50364">MAAVVPSRTLEDFIVEHLHLASFTSKVRIRVAEQESLPDTNVLPNQPTVRHDILILISVLDASTSETFVFGLCANRYISTSKALHYIEKIDTTTPPPSLARAVVRGYVAHALHASPTHETSIHIFARPQPQYLFPKSADNVAKRKLSGPQLVRWWLRTVTLPTGHLPSCDRHWIVPGLTEREAERMVKPELGSDASSWRYGWSHNPTDDPKRTIPRFPDDAKTRVLEMFPPDEPLTLSEFTEVLAETPECSQGNISGFITIVAPTQCTPPPPPQQQQPTKPLLPQQSFQSIFEMLMTEDFSTLERAKTSTAKITALIDSLQPNASTDVVVTQSSSPPSSSSTQSPPPPTQPPTIMNLQNLVKRKPADVQGLTKKTDGDVEAVHNVQSLVRKRDGQGGEAVTNVHGLVKNKRDNEEVSDVQSLVKKKKGLGEDSLKRKDVSGDDSESKKQKIQEKM</sequence>
<dbReference type="PROSITE" id="PS51728">
    <property type="entry name" value="RTT109_HAT"/>
    <property type="match status" value="1"/>
</dbReference>
<reference evidence="11" key="1">
    <citation type="submission" date="2020-05" db="EMBL/GenBank/DDBJ databases">
        <title>Phylogenomic resolution of chytrid fungi.</title>
        <authorList>
            <person name="Stajich J.E."/>
            <person name="Amses K."/>
            <person name="Simmons R."/>
            <person name="Seto K."/>
            <person name="Myers J."/>
            <person name="Bonds A."/>
            <person name="Quandt C.A."/>
            <person name="Barry K."/>
            <person name="Liu P."/>
            <person name="Grigoriev I."/>
            <person name="Longcore J.E."/>
            <person name="James T.Y."/>
        </authorList>
    </citation>
    <scope>NUCLEOTIDE SEQUENCE</scope>
    <source>
        <strain evidence="11">JEL0318</strain>
    </source>
</reference>
<keyword evidence="12" id="KW-1185">Reference proteome</keyword>
<dbReference type="GO" id="GO:0006355">
    <property type="term" value="P:regulation of DNA-templated transcription"/>
    <property type="evidence" value="ECO:0007669"/>
    <property type="project" value="InterPro"/>
</dbReference>
<dbReference type="PANTHER" id="PTHR31571:SF2">
    <property type="entry name" value="HISTONE ACETYLTRANSFERASE RTT109"/>
    <property type="match status" value="1"/>
</dbReference>
<evidence type="ECO:0000256" key="4">
    <source>
        <dbReference type="ARBA" id="ARBA00022763"/>
    </source>
</evidence>
<keyword evidence="7" id="KW-0804">Transcription</keyword>
<evidence type="ECO:0000256" key="10">
    <source>
        <dbReference type="SAM" id="MobiDB-lite"/>
    </source>
</evidence>
<dbReference type="AlphaFoldDB" id="A0AAD5SEF1"/>
<comment type="subcellular location">
    <subcellularLocation>
        <location evidence="1">Nucleus</location>
    </subcellularLocation>
</comment>
<evidence type="ECO:0000256" key="5">
    <source>
        <dbReference type="ARBA" id="ARBA00022990"/>
    </source>
</evidence>
<dbReference type="InterPro" id="IPR051236">
    <property type="entry name" value="HAT_RTT109-like"/>
</dbReference>
<feature type="compositionally biased region" description="Basic and acidic residues" evidence="10">
    <location>
        <begin position="428"/>
        <end position="455"/>
    </location>
</feature>
<keyword evidence="4" id="KW-0227">DNA damage</keyword>
<keyword evidence="8" id="KW-0539">Nucleus</keyword>
<feature type="region of interest" description="Disordered" evidence="10">
    <location>
        <begin position="326"/>
        <end position="353"/>
    </location>
</feature>
<evidence type="ECO:0000256" key="8">
    <source>
        <dbReference type="ARBA" id="ARBA00023242"/>
    </source>
</evidence>
<evidence type="ECO:0000256" key="7">
    <source>
        <dbReference type="ARBA" id="ARBA00023163"/>
    </source>
</evidence>
<dbReference type="SMART" id="SM01250">
    <property type="entry name" value="KAT11"/>
    <property type="match status" value="1"/>
</dbReference>
<keyword evidence="3" id="KW-0808">Transferase</keyword>
<dbReference type="PANTHER" id="PTHR31571">
    <property type="entry name" value="ALTERED INHERITANCE OF MITOCHONDRIA PROTEIN 6"/>
    <property type="match status" value="1"/>
</dbReference>
<comment type="caution">
    <text evidence="11">The sequence shown here is derived from an EMBL/GenBank/DDBJ whole genome shotgun (WGS) entry which is preliminary data.</text>
</comment>
<evidence type="ECO:0000256" key="9">
    <source>
        <dbReference type="ARBA" id="ARBA00048940"/>
    </source>
</evidence>
<evidence type="ECO:0000256" key="3">
    <source>
        <dbReference type="ARBA" id="ARBA00022679"/>
    </source>
</evidence>
<keyword evidence="5" id="KW-0007">Acetylation</keyword>
<gene>
    <name evidence="11" type="ORF">HK097_003941</name>
</gene>
<evidence type="ECO:0000256" key="1">
    <source>
        <dbReference type="ARBA" id="ARBA00004123"/>
    </source>
</evidence>
<name>A0AAD5SEF1_9FUNG</name>
<dbReference type="GO" id="GO:0006974">
    <property type="term" value="P:DNA damage response"/>
    <property type="evidence" value="ECO:0007669"/>
    <property type="project" value="UniProtKB-KW"/>
</dbReference>
<dbReference type="GO" id="GO:0005634">
    <property type="term" value="C:nucleus"/>
    <property type="evidence" value="ECO:0007669"/>
    <property type="project" value="UniProtKB-SubCell"/>
</dbReference>
<dbReference type="GO" id="GO:0032931">
    <property type="term" value="F:histone H3K56 acetyltransferase activity"/>
    <property type="evidence" value="ECO:0007669"/>
    <property type="project" value="TreeGrafter"/>
</dbReference>
<proteinExistence type="predicted"/>
<dbReference type="Proteomes" id="UP001212841">
    <property type="component" value="Unassembled WGS sequence"/>
</dbReference>
<protein>
    <recommendedName>
        <fullName evidence="2">histone acetyltransferase</fullName>
        <ecNumber evidence="2">2.3.1.48</ecNumber>
    </recommendedName>
</protein>
<feature type="region of interest" description="Disordered" evidence="10">
    <location>
        <begin position="411"/>
        <end position="455"/>
    </location>
</feature>
<evidence type="ECO:0000256" key="6">
    <source>
        <dbReference type="ARBA" id="ARBA00023015"/>
    </source>
</evidence>
<organism evidence="11 12">
    <name type="scientific">Rhizophlyctis rosea</name>
    <dbReference type="NCBI Taxonomy" id="64517"/>
    <lineage>
        <taxon>Eukaryota</taxon>
        <taxon>Fungi</taxon>
        <taxon>Fungi incertae sedis</taxon>
        <taxon>Chytridiomycota</taxon>
        <taxon>Chytridiomycota incertae sedis</taxon>
        <taxon>Chytridiomycetes</taxon>
        <taxon>Rhizophlyctidales</taxon>
        <taxon>Rhizophlyctidaceae</taxon>
        <taxon>Rhizophlyctis</taxon>
    </lineage>
</organism>
<dbReference type="EC" id="2.3.1.48" evidence="2"/>
<dbReference type="InterPro" id="IPR013178">
    <property type="entry name" value="Histone_AcTrfase_Rtt109/CBP"/>
</dbReference>
<evidence type="ECO:0000313" key="12">
    <source>
        <dbReference type="Proteomes" id="UP001212841"/>
    </source>
</evidence>
<accession>A0AAD5SEF1</accession>
<dbReference type="InterPro" id="IPR016849">
    <property type="entry name" value="Rtt109"/>
</dbReference>
<comment type="catalytic activity">
    <reaction evidence="9">
        <text>L-lysyl-[histone] + acetyl-CoA = N(6)-acetyl-L-lysyl-[histone] + CoA + H(+)</text>
        <dbReference type="Rhea" id="RHEA:21992"/>
        <dbReference type="Rhea" id="RHEA-COMP:9845"/>
        <dbReference type="Rhea" id="RHEA-COMP:11338"/>
        <dbReference type="ChEBI" id="CHEBI:15378"/>
        <dbReference type="ChEBI" id="CHEBI:29969"/>
        <dbReference type="ChEBI" id="CHEBI:57287"/>
        <dbReference type="ChEBI" id="CHEBI:57288"/>
        <dbReference type="ChEBI" id="CHEBI:61930"/>
        <dbReference type="EC" id="2.3.1.48"/>
    </reaction>
    <physiologicalReaction direction="left-to-right" evidence="9">
        <dbReference type="Rhea" id="RHEA:21993"/>
    </physiologicalReaction>
</comment>
<feature type="compositionally biased region" description="Low complexity" evidence="10">
    <location>
        <begin position="331"/>
        <end position="343"/>
    </location>
</feature>
<dbReference type="Pfam" id="PF08214">
    <property type="entry name" value="HAT_KAT11"/>
    <property type="match status" value="1"/>
</dbReference>
<dbReference type="EMBL" id="JADGJD010000198">
    <property type="protein sequence ID" value="KAJ3053564.1"/>
    <property type="molecule type" value="Genomic_DNA"/>
</dbReference>